<dbReference type="STRING" id="7739.C3ZE13"/>
<comment type="catalytic activity">
    <reaction evidence="6">
        <text>arsenic triglutathione + [thioredoxin]-dithiol + S-adenosyl-L-methionine + 2 H2O = methylarsonous acid + [thioredoxin]-disulfide + 3 glutathione + S-adenosyl-L-homocysteine + H(+)</text>
        <dbReference type="Rhea" id="RHEA:69460"/>
        <dbReference type="Rhea" id="RHEA-COMP:10698"/>
        <dbReference type="Rhea" id="RHEA-COMP:10700"/>
        <dbReference type="ChEBI" id="CHEBI:15377"/>
        <dbReference type="ChEBI" id="CHEBI:15378"/>
        <dbReference type="ChEBI" id="CHEBI:17826"/>
        <dbReference type="ChEBI" id="CHEBI:29950"/>
        <dbReference type="ChEBI" id="CHEBI:50058"/>
        <dbReference type="ChEBI" id="CHEBI:57856"/>
        <dbReference type="ChEBI" id="CHEBI:57925"/>
        <dbReference type="ChEBI" id="CHEBI:59789"/>
        <dbReference type="ChEBI" id="CHEBI:183640"/>
        <dbReference type="EC" id="2.1.1.137"/>
    </reaction>
</comment>
<protein>
    <recommendedName>
        <fullName evidence="5">Arsenite methyltransferase</fullName>
        <ecNumber evidence="4">2.1.1.137</ecNumber>
    </recommendedName>
</protein>
<comment type="similarity">
    <text evidence="3">Belongs to the methyltransferase superfamily. Arsenite methyltransferase family.</text>
</comment>
<accession>C3ZE13</accession>
<dbReference type="Gene3D" id="3.40.50.150">
    <property type="entry name" value="Vaccinia Virus protein VP39"/>
    <property type="match status" value="1"/>
</dbReference>
<dbReference type="AlphaFoldDB" id="C3ZE13"/>
<dbReference type="SUPFAM" id="SSF53335">
    <property type="entry name" value="S-adenosyl-L-methionine-dependent methyltransferases"/>
    <property type="match status" value="1"/>
</dbReference>
<dbReference type="InParanoid" id="C3ZE13"/>
<dbReference type="CDD" id="cd02440">
    <property type="entry name" value="AdoMet_MTases"/>
    <property type="match status" value="1"/>
</dbReference>
<reference evidence="10" key="1">
    <citation type="journal article" date="2008" name="Nature">
        <title>The amphioxus genome and the evolution of the chordate karyotype.</title>
        <authorList>
            <consortium name="US DOE Joint Genome Institute (JGI-PGF)"/>
            <person name="Putnam N.H."/>
            <person name="Butts T."/>
            <person name="Ferrier D.E.K."/>
            <person name="Furlong R.F."/>
            <person name="Hellsten U."/>
            <person name="Kawashima T."/>
            <person name="Robinson-Rechavi M."/>
            <person name="Shoguchi E."/>
            <person name="Terry A."/>
            <person name="Yu J.-K."/>
            <person name="Benito-Gutierrez E.L."/>
            <person name="Dubchak I."/>
            <person name="Garcia-Fernandez J."/>
            <person name="Gibson-Brown J.J."/>
            <person name="Grigoriev I.V."/>
            <person name="Horton A.C."/>
            <person name="de Jong P.J."/>
            <person name="Jurka J."/>
            <person name="Kapitonov V.V."/>
            <person name="Kohara Y."/>
            <person name="Kuroki Y."/>
            <person name="Lindquist E."/>
            <person name="Lucas S."/>
            <person name="Osoegawa K."/>
            <person name="Pennacchio L.A."/>
            <person name="Salamov A.A."/>
            <person name="Satou Y."/>
            <person name="Sauka-Spengler T."/>
            <person name="Schmutz J."/>
            <person name="Shin-I T."/>
            <person name="Toyoda A."/>
            <person name="Bronner-Fraser M."/>
            <person name="Fujiyama A."/>
            <person name="Holland L.Z."/>
            <person name="Holland P.W.H."/>
            <person name="Satoh N."/>
            <person name="Rokhsar D.S."/>
        </authorList>
    </citation>
    <scope>NUCLEOTIDE SEQUENCE [LARGE SCALE GENOMIC DNA]</scope>
    <source>
        <strain evidence="10">S238N-H82</strain>
        <tissue evidence="10">Testes</tissue>
    </source>
</reference>
<organism>
    <name type="scientific">Branchiostoma floridae</name>
    <name type="common">Florida lancelet</name>
    <name type="synonym">Amphioxus</name>
    <dbReference type="NCBI Taxonomy" id="7739"/>
    <lineage>
        <taxon>Eukaryota</taxon>
        <taxon>Metazoa</taxon>
        <taxon>Chordata</taxon>
        <taxon>Cephalochordata</taxon>
        <taxon>Leptocardii</taxon>
        <taxon>Amphioxiformes</taxon>
        <taxon>Branchiostomatidae</taxon>
        <taxon>Branchiostoma</taxon>
    </lineage>
</organism>
<proteinExistence type="inferred from homology"/>
<dbReference type="PANTHER" id="PTHR43675:SF8">
    <property type="entry name" value="ARSENITE METHYLTRANSFERASE"/>
    <property type="match status" value="1"/>
</dbReference>
<evidence type="ECO:0000256" key="7">
    <source>
        <dbReference type="ARBA" id="ARBA00047943"/>
    </source>
</evidence>
<keyword evidence="1" id="KW-0808">Transferase</keyword>
<evidence type="ECO:0000256" key="1">
    <source>
        <dbReference type="ARBA" id="ARBA00022679"/>
    </source>
</evidence>
<keyword evidence="2" id="KW-0949">S-adenosyl-L-methionine</keyword>
<dbReference type="InterPro" id="IPR025714">
    <property type="entry name" value="Methyltranfer_dom"/>
</dbReference>
<comment type="catalytic activity">
    <reaction evidence="7">
        <text>arsenic triglutathione + 2 [thioredoxin]-dithiol + 2 S-adenosyl-L-methionine + H2O = dimethylarsinous acid + 2 [thioredoxin]-disulfide + 3 glutathione + 2 S-adenosyl-L-homocysteine + 2 H(+)</text>
        <dbReference type="Rhea" id="RHEA:69464"/>
        <dbReference type="Rhea" id="RHEA-COMP:10698"/>
        <dbReference type="Rhea" id="RHEA-COMP:10700"/>
        <dbReference type="ChEBI" id="CHEBI:15377"/>
        <dbReference type="ChEBI" id="CHEBI:15378"/>
        <dbReference type="ChEBI" id="CHEBI:23808"/>
        <dbReference type="ChEBI" id="CHEBI:29950"/>
        <dbReference type="ChEBI" id="CHEBI:50058"/>
        <dbReference type="ChEBI" id="CHEBI:57856"/>
        <dbReference type="ChEBI" id="CHEBI:57925"/>
        <dbReference type="ChEBI" id="CHEBI:59789"/>
        <dbReference type="ChEBI" id="CHEBI:183640"/>
        <dbReference type="EC" id="2.1.1.137"/>
    </reaction>
</comment>
<dbReference type="EC" id="2.1.1.137" evidence="4"/>
<dbReference type="EMBL" id="GG666612">
    <property type="protein sequence ID" value="EEN48969.1"/>
    <property type="molecule type" value="Genomic_DNA"/>
</dbReference>
<name>C3ZE13_BRAFL</name>
<gene>
    <name evidence="10" type="ORF">BRAFLDRAFT_65542</name>
</gene>
<dbReference type="Pfam" id="PF13847">
    <property type="entry name" value="Methyltransf_31"/>
    <property type="match status" value="1"/>
</dbReference>
<evidence type="ECO:0000256" key="2">
    <source>
        <dbReference type="ARBA" id="ARBA00022691"/>
    </source>
</evidence>
<evidence type="ECO:0000256" key="4">
    <source>
        <dbReference type="ARBA" id="ARBA00034521"/>
    </source>
</evidence>
<dbReference type="GO" id="GO:0030791">
    <property type="term" value="F:arsenite methyltransferase activity"/>
    <property type="evidence" value="ECO:0007669"/>
    <property type="project" value="UniProtKB-EC"/>
</dbReference>
<evidence type="ECO:0000256" key="3">
    <source>
        <dbReference type="ARBA" id="ARBA00034487"/>
    </source>
</evidence>
<evidence type="ECO:0000259" key="9">
    <source>
        <dbReference type="Pfam" id="PF13847"/>
    </source>
</evidence>
<dbReference type="InterPro" id="IPR029063">
    <property type="entry name" value="SAM-dependent_MTases_sf"/>
</dbReference>
<evidence type="ECO:0000256" key="8">
    <source>
        <dbReference type="ARBA" id="ARBA00048428"/>
    </source>
</evidence>
<dbReference type="InterPro" id="IPR026669">
    <property type="entry name" value="Arsenite_MeTrfase-like"/>
</dbReference>
<feature type="domain" description="Methyltransferase" evidence="9">
    <location>
        <begin position="6"/>
        <end position="159"/>
    </location>
</feature>
<evidence type="ECO:0000256" key="6">
    <source>
        <dbReference type="ARBA" id="ARBA00047941"/>
    </source>
</evidence>
<dbReference type="PANTHER" id="PTHR43675">
    <property type="entry name" value="ARSENITE METHYLTRANSFERASE"/>
    <property type="match status" value="1"/>
</dbReference>
<dbReference type="Gene3D" id="3.40.5.100">
    <property type="match status" value="1"/>
</dbReference>
<evidence type="ECO:0000256" key="5">
    <source>
        <dbReference type="ARBA" id="ARBA00034545"/>
    </source>
</evidence>
<dbReference type="eggNOG" id="ENOG502QQD6">
    <property type="taxonomic scope" value="Eukaryota"/>
</dbReference>
<evidence type="ECO:0000313" key="10">
    <source>
        <dbReference type="EMBL" id="EEN48969.1"/>
    </source>
</evidence>
<comment type="catalytic activity">
    <reaction evidence="8">
        <text>arsenic triglutathione + 3 [thioredoxin]-dithiol + 3 S-adenosyl-L-methionine = trimethylarsine + 3 [thioredoxin]-disulfide + 3 glutathione + 3 S-adenosyl-L-homocysteine + 3 H(+)</text>
        <dbReference type="Rhea" id="RHEA:69432"/>
        <dbReference type="Rhea" id="RHEA-COMP:10698"/>
        <dbReference type="Rhea" id="RHEA-COMP:10700"/>
        <dbReference type="ChEBI" id="CHEBI:15378"/>
        <dbReference type="ChEBI" id="CHEBI:27130"/>
        <dbReference type="ChEBI" id="CHEBI:29950"/>
        <dbReference type="ChEBI" id="CHEBI:50058"/>
        <dbReference type="ChEBI" id="CHEBI:57856"/>
        <dbReference type="ChEBI" id="CHEBI:57925"/>
        <dbReference type="ChEBI" id="CHEBI:59789"/>
        <dbReference type="ChEBI" id="CHEBI:183640"/>
        <dbReference type="EC" id="2.1.1.137"/>
    </reaction>
</comment>
<sequence length="276" mass="30767">MTQLLEGTHVLDLGSGAGHDCFALAKLVGEKGHVTGVDMTEEQLEFARSYIDYHRETFGYSEPNTDFVMAYIEKLGEAGLKDDTFDVIISNCVVNLSPDKRAVLKEAYRVLKPGGEMYFSDMYADQVVPEHIKQHKVMWGEGFAGALWWEDLVRIAREVGFSTPRLVKSSPINVKESIQELTGDIKYVAATYRLFKVPQNGNSGPADVTYNGSVTGHDKIIALDKNNTFKVDCVLEADPELSVIIQQSRFVSAFTVVPRNSQNGPAKYCFFMLCFL</sequence>